<dbReference type="GO" id="GO:0065002">
    <property type="term" value="P:intracellular protein transmembrane transport"/>
    <property type="evidence" value="ECO:0007669"/>
    <property type="project" value="TreeGrafter"/>
</dbReference>
<evidence type="ECO:0000256" key="10">
    <source>
        <dbReference type="SAM" id="Phobius"/>
    </source>
</evidence>
<dbReference type="GO" id="GO:0043952">
    <property type="term" value="P:protein transport by the Sec complex"/>
    <property type="evidence" value="ECO:0007669"/>
    <property type="project" value="TreeGrafter"/>
</dbReference>
<name>A0A381N9E6_9ZZZZ</name>
<evidence type="ECO:0000256" key="7">
    <source>
        <dbReference type="ARBA" id="ARBA00022989"/>
    </source>
</evidence>
<evidence type="ECO:0000256" key="4">
    <source>
        <dbReference type="ARBA" id="ARBA00022475"/>
    </source>
</evidence>
<keyword evidence="8" id="KW-0811">Translocation</keyword>
<dbReference type="GO" id="GO:0009306">
    <property type="term" value="P:protein secretion"/>
    <property type="evidence" value="ECO:0007669"/>
    <property type="project" value="InterPro"/>
</dbReference>
<comment type="subcellular location">
    <subcellularLocation>
        <location evidence="1">Cell membrane</location>
        <topology evidence="1">Multi-pass membrane protein</topology>
    </subcellularLocation>
</comment>
<protein>
    <recommendedName>
        <fullName evidence="12">Protein-export membrane protein SecG</fullName>
    </recommendedName>
</protein>
<keyword evidence="7 10" id="KW-1133">Transmembrane helix</keyword>
<keyword evidence="9 10" id="KW-0472">Membrane</keyword>
<keyword evidence="4" id="KW-1003">Cell membrane</keyword>
<feature type="transmembrane region" description="Helical" evidence="10">
    <location>
        <begin position="51"/>
        <end position="72"/>
    </location>
</feature>
<dbReference type="AlphaFoldDB" id="A0A381N9E6"/>
<evidence type="ECO:0000256" key="8">
    <source>
        <dbReference type="ARBA" id="ARBA00023010"/>
    </source>
</evidence>
<evidence type="ECO:0000256" key="1">
    <source>
        <dbReference type="ARBA" id="ARBA00004651"/>
    </source>
</evidence>
<evidence type="ECO:0000256" key="9">
    <source>
        <dbReference type="ARBA" id="ARBA00023136"/>
    </source>
</evidence>
<dbReference type="PRINTS" id="PR01651">
    <property type="entry name" value="SECGEXPORT"/>
</dbReference>
<dbReference type="GO" id="GO:0005886">
    <property type="term" value="C:plasma membrane"/>
    <property type="evidence" value="ECO:0007669"/>
    <property type="project" value="UniProtKB-SubCell"/>
</dbReference>
<keyword evidence="5 10" id="KW-0812">Transmembrane</keyword>
<dbReference type="EMBL" id="UINC01000157">
    <property type="protein sequence ID" value="SUZ50193.1"/>
    <property type="molecule type" value="Genomic_DNA"/>
</dbReference>
<proteinExistence type="inferred from homology"/>
<evidence type="ECO:0000256" key="3">
    <source>
        <dbReference type="ARBA" id="ARBA00022448"/>
    </source>
</evidence>
<keyword evidence="3" id="KW-0813">Transport</keyword>
<dbReference type="Pfam" id="PF03840">
    <property type="entry name" value="SecG"/>
    <property type="match status" value="1"/>
</dbReference>
<accession>A0A381N9E6</accession>
<organism evidence="11">
    <name type="scientific">marine metagenome</name>
    <dbReference type="NCBI Taxonomy" id="408172"/>
    <lineage>
        <taxon>unclassified sequences</taxon>
        <taxon>metagenomes</taxon>
        <taxon>ecological metagenomes</taxon>
    </lineage>
</organism>
<evidence type="ECO:0008006" key="12">
    <source>
        <dbReference type="Google" id="ProtNLM"/>
    </source>
</evidence>
<dbReference type="PANTHER" id="PTHR34182">
    <property type="entry name" value="PROTEIN-EXPORT MEMBRANE PROTEIN SECG"/>
    <property type="match status" value="1"/>
</dbReference>
<evidence type="ECO:0000256" key="6">
    <source>
        <dbReference type="ARBA" id="ARBA00022927"/>
    </source>
</evidence>
<dbReference type="PANTHER" id="PTHR34182:SF1">
    <property type="entry name" value="PROTEIN-EXPORT MEMBRANE PROTEIN SECG"/>
    <property type="match status" value="1"/>
</dbReference>
<dbReference type="InterPro" id="IPR004692">
    <property type="entry name" value="SecG"/>
</dbReference>
<keyword evidence="6" id="KW-0653">Protein transport</keyword>
<evidence type="ECO:0000256" key="5">
    <source>
        <dbReference type="ARBA" id="ARBA00022692"/>
    </source>
</evidence>
<evidence type="ECO:0000256" key="2">
    <source>
        <dbReference type="ARBA" id="ARBA00008445"/>
    </source>
</evidence>
<evidence type="ECO:0000313" key="11">
    <source>
        <dbReference type="EMBL" id="SUZ50193.1"/>
    </source>
</evidence>
<reference evidence="11" key="1">
    <citation type="submission" date="2018-05" db="EMBL/GenBank/DDBJ databases">
        <authorList>
            <person name="Lanie J.A."/>
            <person name="Ng W.-L."/>
            <person name="Kazmierczak K.M."/>
            <person name="Andrzejewski T.M."/>
            <person name="Davidsen T.M."/>
            <person name="Wayne K.J."/>
            <person name="Tettelin H."/>
            <person name="Glass J.I."/>
            <person name="Rusch D."/>
            <person name="Podicherti R."/>
            <person name="Tsui H.-C.T."/>
            <person name="Winkler M.E."/>
        </authorList>
    </citation>
    <scope>NUCLEOTIDE SEQUENCE</scope>
</reference>
<comment type="similarity">
    <text evidence="2">Belongs to the SecG family.</text>
</comment>
<dbReference type="GO" id="GO:0015450">
    <property type="term" value="F:protein-transporting ATPase activity"/>
    <property type="evidence" value="ECO:0007669"/>
    <property type="project" value="InterPro"/>
</dbReference>
<sequence>MQTFLIFFYILTALLLIAFILFQQGKGSDIGSAFGGGTSNTMFGPNSSLSPLAKITAVLSLIFLTLSFYLTFQARSIDQEIIFKEEITKPKEGIVPDSLPE</sequence>
<dbReference type="NCBIfam" id="TIGR00810">
    <property type="entry name" value="secG"/>
    <property type="match status" value="1"/>
</dbReference>
<gene>
    <name evidence="11" type="ORF">METZ01_LOCUS3047</name>
</gene>